<gene>
    <name evidence="2" type="ORF">E2562_001445</name>
</gene>
<keyword evidence="3" id="KW-1185">Reference proteome</keyword>
<sequence length="86" mass="9294">MEMEAALAREETLANAITSKHSSRRRRHRGKRQRTSRAGAGGKVAWCMEPPGGVSGRGCRHLRLSVLLLLVAPPPGRLGSLAAARR</sequence>
<feature type="region of interest" description="Disordered" evidence="1">
    <location>
        <begin position="1"/>
        <end position="44"/>
    </location>
</feature>
<organism evidence="2 3">
    <name type="scientific">Oryza meyeriana var. granulata</name>
    <dbReference type="NCBI Taxonomy" id="110450"/>
    <lineage>
        <taxon>Eukaryota</taxon>
        <taxon>Viridiplantae</taxon>
        <taxon>Streptophyta</taxon>
        <taxon>Embryophyta</taxon>
        <taxon>Tracheophyta</taxon>
        <taxon>Spermatophyta</taxon>
        <taxon>Magnoliopsida</taxon>
        <taxon>Liliopsida</taxon>
        <taxon>Poales</taxon>
        <taxon>Poaceae</taxon>
        <taxon>BOP clade</taxon>
        <taxon>Oryzoideae</taxon>
        <taxon>Oryzeae</taxon>
        <taxon>Oryzinae</taxon>
        <taxon>Oryza</taxon>
        <taxon>Oryza meyeriana</taxon>
    </lineage>
</organism>
<dbReference type="AlphaFoldDB" id="A0A6G1DC70"/>
<accession>A0A6G1DC70</accession>
<dbReference type="EMBL" id="SPHZ02000006">
    <property type="protein sequence ID" value="KAF0910258.1"/>
    <property type="molecule type" value="Genomic_DNA"/>
</dbReference>
<reference evidence="2 3" key="1">
    <citation type="submission" date="2019-11" db="EMBL/GenBank/DDBJ databases">
        <title>Whole genome sequence of Oryza granulata.</title>
        <authorList>
            <person name="Li W."/>
        </authorList>
    </citation>
    <scope>NUCLEOTIDE SEQUENCE [LARGE SCALE GENOMIC DNA]</scope>
    <source>
        <strain evidence="3">cv. Menghai</strain>
        <tissue evidence="2">Leaf</tissue>
    </source>
</reference>
<evidence type="ECO:0000313" key="3">
    <source>
        <dbReference type="Proteomes" id="UP000479710"/>
    </source>
</evidence>
<name>A0A6G1DC70_9ORYZ</name>
<evidence type="ECO:0000313" key="2">
    <source>
        <dbReference type="EMBL" id="KAF0910258.1"/>
    </source>
</evidence>
<feature type="compositionally biased region" description="Basic residues" evidence="1">
    <location>
        <begin position="21"/>
        <end position="35"/>
    </location>
</feature>
<dbReference type="Proteomes" id="UP000479710">
    <property type="component" value="Unassembled WGS sequence"/>
</dbReference>
<protein>
    <submittedName>
        <fullName evidence="2">Uncharacterized protein</fullName>
    </submittedName>
</protein>
<comment type="caution">
    <text evidence="2">The sequence shown here is derived from an EMBL/GenBank/DDBJ whole genome shotgun (WGS) entry which is preliminary data.</text>
</comment>
<proteinExistence type="predicted"/>
<evidence type="ECO:0000256" key="1">
    <source>
        <dbReference type="SAM" id="MobiDB-lite"/>
    </source>
</evidence>